<organism evidence="1">
    <name type="scientific">Mus musculus</name>
    <name type="common">Mouse</name>
    <dbReference type="NCBI Taxonomy" id="10090"/>
    <lineage>
        <taxon>Eukaryota</taxon>
        <taxon>Metazoa</taxon>
        <taxon>Chordata</taxon>
        <taxon>Craniata</taxon>
        <taxon>Vertebrata</taxon>
        <taxon>Euteleostomi</taxon>
        <taxon>Mammalia</taxon>
        <taxon>Eutheria</taxon>
        <taxon>Euarchontoglires</taxon>
        <taxon>Glires</taxon>
        <taxon>Rodentia</taxon>
        <taxon>Myomorpha</taxon>
        <taxon>Muroidea</taxon>
        <taxon>Muridae</taxon>
        <taxon>Murinae</taxon>
        <taxon>Mus</taxon>
        <taxon>Mus</taxon>
    </lineage>
</organism>
<reference evidence="1" key="2">
    <citation type="journal article" date="2000" name="Genome Res.">
        <title>Normalization and subtraction of cap-trapper-selected cDNAs to prepare full-length cDNA libraries for rapid discovery of new genes.</title>
        <authorList>
            <person name="Carninci P."/>
            <person name="Shibata Y."/>
            <person name="Hayatsu N."/>
            <person name="Sugahara Y."/>
            <person name="Shibata K."/>
            <person name="Itoh M."/>
            <person name="Konno H."/>
            <person name="Okazaki Y."/>
            <person name="Muramatsu M."/>
            <person name="Hayashizaki Y."/>
        </authorList>
    </citation>
    <scope>NUCLEOTIDE SEQUENCE</scope>
    <source>
        <strain evidence="1">C57BL/6J</strain>
        <tissue evidence="1">Eyeball</tissue>
    </source>
</reference>
<proteinExistence type="evidence at transcript level"/>
<gene>
    <name evidence="2" type="primary">Gm14762</name>
    <name evidence="2" type="synonym">OTTMUSG00000017918</name>
</gene>
<reference evidence="1" key="3">
    <citation type="journal article" date="2000" name="Genome Res.">
        <title>RIKEN integrated sequence analysis (RISA) system--384-format sequencing pipeline with 384 multicapillary sequencer.</title>
        <authorList>
            <person name="Shibata K."/>
            <person name="Itoh M."/>
            <person name="Aizawa K."/>
            <person name="Nagaoka S."/>
            <person name="Sasaki N."/>
            <person name="Carninci P."/>
            <person name="Konno H."/>
            <person name="Akiyama J."/>
            <person name="Nishi K."/>
            <person name="Kitsunai T."/>
            <person name="Tashiro H."/>
            <person name="Itoh M."/>
            <person name="Sumi N."/>
            <person name="Ishii Y."/>
            <person name="Nakamura S."/>
            <person name="Hazama M."/>
            <person name="Nishine T."/>
            <person name="Harada A."/>
            <person name="Yamamoto R."/>
            <person name="Matsumoto H."/>
            <person name="Sakaguchi S."/>
            <person name="Ikegami T."/>
            <person name="Kashiwagi K."/>
            <person name="Fujiwake S."/>
            <person name="Inoue K."/>
            <person name="Togawa Y."/>
            <person name="Izawa M."/>
            <person name="Ohara E."/>
            <person name="Watahiki M."/>
            <person name="Yoneda Y."/>
            <person name="Ishikawa T."/>
            <person name="Ozawa K."/>
            <person name="Tanaka T."/>
            <person name="Matsuura S."/>
            <person name="Kawai J."/>
            <person name="Okazaki Y."/>
            <person name="Muramatsu M."/>
            <person name="Inoue Y."/>
            <person name="Kira A."/>
            <person name="Hayashizaki Y."/>
        </authorList>
    </citation>
    <scope>NUCLEOTIDE SEQUENCE</scope>
    <source>
        <strain evidence="1">C57BL/6J</strain>
        <tissue evidence="1">Eyeball</tissue>
    </source>
</reference>
<evidence type="ECO:0000313" key="2">
    <source>
        <dbReference type="MGI" id="MGI:3705212"/>
    </source>
</evidence>
<reference evidence="1" key="6">
    <citation type="journal article" date="2002" name="Nature">
        <title>Analysis of the mouse transcriptome based on functional annotation of 60,770 full-length cDNAs.</title>
        <authorList>
            <consortium name="The FANTOM Consortium and the RIKEN Genome Exploration Research Group Phase I and II Team"/>
        </authorList>
    </citation>
    <scope>NUCLEOTIDE SEQUENCE</scope>
    <source>
        <strain evidence="1">C57BL/6J</strain>
        <tissue evidence="1">Eyeball</tissue>
    </source>
</reference>
<sequence length="165" mass="19041">MFCPHLCLFTMCLASDHRGQQRTLDFRDWNHRQLCTAMWVLEAVPRFFGRAASVLKYRVSRTSFLKGSISLWHRITLFNPSIGLKMEPFLSLVLSPVVESPIITPHTFFELDRIFKKSRKTRCPGEKDPSQVRSGFPHCLLITTSCPTKLFPLLSYTETFFVLAV</sequence>
<dbReference type="EMBL" id="AK052035">
    <property type="protein sequence ID" value="BAC34835.1"/>
    <property type="molecule type" value="mRNA"/>
</dbReference>
<name>Q8BPW8_MOUSE</name>
<reference evidence="1" key="4">
    <citation type="journal article" date="2001" name="Nature">
        <title>Functional annotation of a full-length mouse cDNA collection.</title>
        <authorList>
            <consortium name="The RIKEN Genome Exploration Research Group Phase II Team and the FANTOM Consortium"/>
        </authorList>
    </citation>
    <scope>NUCLEOTIDE SEQUENCE</scope>
    <source>
        <strain evidence="1">C57BL/6J</strain>
        <tissue evidence="1">Eyeball</tissue>
    </source>
</reference>
<dbReference type="AlphaFoldDB" id="Q8BPW8"/>
<protein>
    <submittedName>
        <fullName evidence="1">Uncharacterized protein</fullName>
    </submittedName>
</protein>
<dbReference type="MGI" id="MGI:3705212">
    <property type="gene designation" value="Gm14762"/>
</dbReference>
<reference evidence="1" key="8">
    <citation type="journal article" date="2005" name="Science">
        <title>Antisense Transcription in the Mammalian Transcriptome.</title>
        <authorList>
            <consortium name="RIKEN Genome Exploration Research Group and Genome Science Group (Genome Network Project Core Group) and the FANTOM Consortium"/>
        </authorList>
    </citation>
    <scope>NUCLEOTIDE SEQUENCE</scope>
    <source>
        <strain evidence="1">C57BL/6J</strain>
        <tissue evidence="1">Eyeball</tissue>
    </source>
</reference>
<dbReference type="AGR" id="MGI:3705212"/>
<accession>Q8BPW8</accession>
<reference evidence="1" key="5">
    <citation type="submission" date="2001-07" db="EMBL/GenBank/DDBJ databases">
        <authorList>
            <person name="Adachi J."/>
            <person name="Aizawa K."/>
            <person name="Akimura T."/>
            <person name="Arakawa T."/>
            <person name="Bono H."/>
            <person name="Carninci P."/>
            <person name="Fukuda S."/>
            <person name="Furuno M."/>
            <person name="Hanagaki T."/>
            <person name="Hara A."/>
            <person name="Hashizume W."/>
            <person name="Hayashida K."/>
            <person name="Hayatsu N."/>
            <person name="Hiramoto K."/>
            <person name="Hiraoka T."/>
            <person name="Hirozane T."/>
            <person name="Hori F."/>
            <person name="Imotani K."/>
            <person name="Ishii Y."/>
            <person name="Itoh M."/>
            <person name="Kagawa I."/>
            <person name="Kasukawa T."/>
            <person name="Katoh H."/>
            <person name="Kawai J."/>
            <person name="Kojima Y."/>
            <person name="Kondo S."/>
            <person name="Konno H."/>
            <person name="Kouda M."/>
            <person name="Koya S."/>
            <person name="Kurihara C."/>
            <person name="Matsuyama T."/>
            <person name="Miyazaki A."/>
            <person name="Murata M."/>
            <person name="Nakamura M."/>
            <person name="Nishi K."/>
            <person name="Nomura K."/>
            <person name="Numazaki R."/>
            <person name="Ohno M."/>
            <person name="Ohsato N."/>
            <person name="Okazaki Y."/>
            <person name="Saito R."/>
            <person name="Saitoh H."/>
            <person name="Sakai C."/>
            <person name="Sakai K."/>
            <person name="Sakazume N."/>
            <person name="Sano H."/>
            <person name="Sasaki D."/>
            <person name="Shibata K."/>
            <person name="Shinagawa A."/>
            <person name="Shiraki T."/>
            <person name="Sogabe Y."/>
            <person name="Tagami M."/>
            <person name="Tagawa A."/>
            <person name="Takahashi F."/>
            <person name="Takaku-Akahira S."/>
            <person name="Takeda Y."/>
            <person name="Tanaka T."/>
            <person name="Tomaru A."/>
            <person name="Toya T."/>
            <person name="Yasunishi A."/>
            <person name="Muramatsu M."/>
            <person name="Hayashizaki Y."/>
        </authorList>
    </citation>
    <scope>NUCLEOTIDE SEQUENCE</scope>
    <source>
        <strain evidence="1">C57BL/6J</strain>
        <tissue evidence="1">Eyeball</tissue>
    </source>
</reference>
<reference evidence="1" key="7">
    <citation type="journal article" date="2005" name="Science">
        <title>The Transcriptional Landscape of the Mammalian Genome.</title>
        <authorList>
            <consortium name="The FANTOM Consortium"/>
            <consortium name="Riken Genome Exploration Research Group and Genome Science Group (Genome Network Project Core Group)"/>
        </authorList>
    </citation>
    <scope>NUCLEOTIDE SEQUENCE</scope>
    <source>
        <strain evidence="1">C57BL/6J</strain>
        <tissue evidence="1">Eyeball</tissue>
    </source>
</reference>
<evidence type="ECO:0000313" key="1">
    <source>
        <dbReference type="EMBL" id="BAC34835.1"/>
    </source>
</evidence>
<reference evidence="1" key="1">
    <citation type="journal article" date="1999" name="Methods Enzymol.">
        <title>High-efficiency full-length cDNA cloning.</title>
        <authorList>
            <person name="Carninci P."/>
            <person name="Hayashizaki Y."/>
        </authorList>
    </citation>
    <scope>NUCLEOTIDE SEQUENCE</scope>
    <source>
        <strain evidence="1">C57BL/6J</strain>
        <tissue evidence="1">Eyeball</tissue>
    </source>
</reference>